<dbReference type="AlphaFoldDB" id="A0A833T6S6"/>
<protein>
    <submittedName>
        <fullName evidence="4">Mitochondrial 39-S ribosomal protein L47 (MRP-L47)</fullName>
    </submittedName>
</protein>
<dbReference type="SUPFAM" id="SSF52467">
    <property type="entry name" value="DHS-like NAD/FAD-binding domain"/>
    <property type="match status" value="1"/>
</dbReference>
<dbReference type="GO" id="GO:0006412">
    <property type="term" value="P:translation"/>
    <property type="evidence" value="ECO:0007669"/>
    <property type="project" value="InterPro"/>
</dbReference>
<evidence type="ECO:0000256" key="3">
    <source>
        <dbReference type="SAM" id="MobiDB-lite"/>
    </source>
</evidence>
<dbReference type="SUPFAM" id="SSF46561">
    <property type="entry name" value="Ribosomal protein L29 (L29p)"/>
    <property type="match status" value="1"/>
</dbReference>
<evidence type="ECO:0000256" key="2">
    <source>
        <dbReference type="ARBA" id="ARBA00023027"/>
    </source>
</evidence>
<dbReference type="PANTHER" id="PTHR11703">
    <property type="entry name" value="DEOXYHYPUSINE SYNTHASE"/>
    <property type="match status" value="1"/>
</dbReference>
<dbReference type="InterPro" id="IPR002773">
    <property type="entry name" value="Deoxyhypusine_synthase"/>
</dbReference>
<dbReference type="InterPro" id="IPR036982">
    <property type="entry name" value="Deoxyhypusine_synthase_sf"/>
</dbReference>
<dbReference type="Proteomes" id="UP000602510">
    <property type="component" value="Unassembled WGS sequence"/>
</dbReference>
<dbReference type="GO" id="GO:0003735">
    <property type="term" value="F:structural constituent of ribosome"/>
    <property type="evidence" value="ECO:0007669"/>
    <property type="project" value="InterPro"/>
</dbReference>
<dbReference type="GO" id="GO:0034038">
    <property type="term" value="F:deoxyhypusine synthase activity"/>
    <property type="evidence" value="ECO:0007669"/>
    <property type="project" value="TreeGrafter"/>
</dbReference>
<keyword evidence="4" id="KW-0687">Ribonucleoprotein</keyword>
<feature type="region of interest" description="Disordered" evidence="3">
    <location>
        <begin position="1"/>
        <end position="34"/>
    </location>
</feature>
<dbReference type="InterPro" id="IPR036049">
    <property type="entry name" value="Ribosomal_uL29_sf"/>
</dbReference>
<evidence type="ECO:0000313" key="4">
    <source>
        <dbReference type="EMBL" id="KAF4038335.1"/>
    </source>
</evidence>
<evidence type="ECO:0000313" key="5">
    <source>
        <dbReference type="Proteomes" id="UP000602510"/>
    </source>
</evidence>
<dbReference type="EMBL" id="WSZM01000199">
    <property type="protein sequence ID" value="KAF4038335.1"/>
    <property type="molecule type" value="Genomic_DNA"/>
</dbReference>
<organism evidence="4 5">
    <name type="scientific">Phytophthora infestans</name>
    <name type="common">Potato late blight agent</name>
    <name type="synonym">Botrytis infestans</name>
    <dbReference type="NCBI Taxonomy" id="4787"/>
    <lineage>
        <taxon>Eukaryota</taxon>
        <taxon>Sar</taxon>
        <taxon>Stramenopiles</taxon>
        <taxon>Oomycota</taxon>
        <taxon>Peronosporomycetes</taxon>
        <taxon>Peronosporales</taxon>
        <taxon>Peronosporaceae</taxon>
        <taxon>Phytophthora</taxon>
    </lineage>
</organism>
<dbReference type="Gene3D" id="3.40.910.10">
    <property type="entry name" value="Deoxyhypusine synthase"/>
    <property type="match status" value="1"/>
</dbReference>
<keyword evidence="2" id="KW-0520">NAD</keyword>
<proteinExistence type="inferred from homology"/>
<dbReference type="GO" id="GO:0005761">
    <property type="term" value="C:mitochondrial ribosome"/>
    <property type="evidence" value="ECO:0007669"/>
    <property type="project" value="InterPro"/>
</dbReference>
<keyword evidence="4" id="KW-0689">Ribosomal protein</keyword>
<accession>A0A833T6S6</accession>
<gene>
    <name evidence="4" type="ORF">GN244_ATG09506</name>
</gene>
<dbReference type="PANTHER" id="PTHR11703:SF0">
    <property type="entry name" value="DEOXYHYPUSINE SYNTHASE"/>
    <property type="match status" value="1"/>
</dbReference>
<dbReference type="Pfam" id="PF01916">
    <property type="entry name" value="DS"/>
    <property type="match status" value="1"/>
</dbReference>
<comment type="similarity">
    <text evidence="1">Belongs to the deoxyhypusine synthase family.</text>
</comment>
<dbReference type="InterPro" id="IPR029035">
    <property type="entry name" value="DHS-like_NAD/FAD-binding_dom"/>
</dbReference>
<sequence length="202" mass="22883">MRAKRPVAARGLLPSAGGGRRGRRGQQPDAGSGQCGLKQVVLEGLDIADFRKTVKTKIFLGYTSNLISSDLRETLRFLAQHKMVDVIVSSAGSFEEVFIKCLGLRRRGINRISNLLVPNDNYCKFEDWMDPILDKILEEQKTQRTERNALLTELQQCRVKNLTMPNPSRRTKVKKSMARIKLVLHERSDIYKSNQAKKAAEQ</sequence>
<evidence type="ECO:0000256" key="1">
    <source>
        <dbReference type="ARBA" id="ARBA00009892"/>
    </source>
</evidence>
<comment type="caution">
    <text evidence="4">The sequence shown here is derived from an EMBL/GenBank/DDBJ whole genome shotgun (WGS) entry which is preliminary data.</text>
</comment>
<keyword evidence="5" id="KW-1185">Reference proteome</keyword>
<name>A0A833T6S6_PHYIN</name>
<reference evidence="4" key="1">
    <citation type="submission" date="2020-04" db="EMBL/GenBank/DDBJ databases">
        <title>Hybrid Assembly of Korean Phytophthora infestans isolates.</title>
        <authorList>
            <person name="Prokchorchik M."/>
            <person name="Lee Y."/>
            <person name="Seo J."/>
            <person name="Cho J.-H."/>
            <person name="Park Y.-E."/>
            <person name="Jang D.-C."/>
            <person name="Im J.-S."/>
            <person name="Choi J.-G."/>
            <person name="Park H.-J."/>
            <person name="Lee G.-B."/>
            <person name="Lee Y.-G."/>
            <person name="Hong S.-Y."/>
            <person name="Cho K."/>
            <person name="Sohn K.H."/>
        </authorList>
    </citation>
    <scope>NUCLEOTIDE SEQUENCE</scope>
    <source>
        <strain evidence="4">KR_1_A1</strain>
    </source>
</reference>